<dbReference type="Pfam" id="PF02371">
    <property type="entry name" value="Transposase_20"/>
    <property type="match status" value="1"/>
</dbReference>
<feature type="non-terminal residue" evidence="2">
    <location>
        <position position="1"/>
    </location>
</feature>
<dbReference type="PANTHER" id="PTHR33055:SF16">
    <property type="entry name" value="TRANSPOSASE FOR INSERTION SEQUENCE ELEMENT IS1547"/>
    <property type="match status" value="1"/>
</dbReference>
<dbReference type="EMBL" id="CP095474">
    <property type="protein sequence ID" value="URN16118.1"/>
    <property type="molecule type" value="Genomic_DNA"/>
</dbReference>
<evidence type="ECO:0000259" key="1">
    <source>
        <dbReference type="Pfam" id="PF02371"/>
    </source>
</evidence>
<dbReference type="InterPro" id="IPR047650">
    <property type="entry name" value="Transpos_IS110"/>
</dbReference>
<name>A0ABY4TE92_9ACTN</name>
<proteinExistence type="predicted"/>
<dbReference type="Proteomes" id="UP001056383">
    <property type="component" value="Chromosome"/>
</dbReference>
<evidence type="ECO:0000313" key="2">
    <source>
        <dbReference type="EMBL" id="URN16118.1"/>
    </source>
</evidence>
<dbReference type="RefSeq" id="WP_275563543.1">
    <property type="nucleotide sequence ID" value="NZ_CP095474.1"/>
</dbReference>
<feature type="domain" description="Transposase IS116/IS110/IS902 C-terminal" evidence="1">
    <location>
        <begin position="52"/>
        <end position="131"/>
    </location>
</feature>
<organism evidence="2 3">
    <name type="scientific">Streptomyces sudanensis</name>
    <dbReference type="NCBI Taxonomy" id="436397"/>
    <lineage>
        <taxon>Bacteria</taxon>
        <taxon>Bacillati</taxon>
        <taxon>Actinomycetota</taxon>
        <taxon>Actinomycetes</taxon>
        <taxon>Kitasatosporales</taxon>
        <taxon>Streptomycetaceae</taxon>
        <taxon>Streptomyces</taxon>
    </lineage>
</organism>
<sequence length="175" mass="19390">SRPGSDHADPACAIRTALRRLARRYQYLTEEITDADAELKPLVAQTVPDLVALPGVGTETAAQLLITAGDNPNRLRSEASFAHLCAAAPIPASSGRTHRHRLNRGGDRQANNALHTIALVRMRYDTRTKDYVIRRTAEGMSKKDILRCLKRFIAREVYKHLISSQTTPKPLLQTA</sequence>
<dbReference type="PANTHER" id="PTHR33055">
    <property type="entry name" value="TRANSPOSASE FOR INSERTION SEQUENCE ELEMENT IS1111A"/>
    <property type="match status" value="1"/>
</dbReference>
<accession>A0ABY4TE92</accession>
<dbReference type="InterPro" id="IPR003346">
    <property type="entry name" value="Transposase_20"/>
</dbReference>
<evidence type="ECO:0000313" key="3">
    <source>
        <dbReference type="Proteomes" id="UP001056383"/>
    </source>
</evidence>
<protein>
    <submittedName>
        <fullName evidence="2">Transposase</fullName>
    </submittedName>
</protein>
<gene>
    <name evidence="2" type="ORF">MW084_09345</name>
</gene>
<keyword evidence="3" id="KW-1185">Reference proteome</keyword>
<reference evidence="2" key="1">
    <citation type="submission" date="2022-04" db="EMBL/GenBank/DDBJ databases">
        <title>Systematic whole-genome sequencing reveals an unexpected diversity among actinomycetoma pathogens and provides insights into their antibacterial susceptibilities.</title>
        <authorList>
            <person name="Watson A.K."/>
            <person name="Kepplinger B."/>
            <person name="Bakhiet S.M."/>
            <person name="Mhmoud N.A."/>
            <person name="Chapman J."/>
            <person name="Allenby N."/>
            <person name="Mickiewicz K."/>
            <person name="Goodfellow M."/>
            <person name="Fahal A.H."/>
            <person name="Errington J."/>
        </authorList>
    </citation>
    <scope>NUCLEOTIDE SEQUENCE</scope>
    <source>
        <strain evidence="2">SD 504</strain>
    </source>
</reference>